<accession>A0A833N485</accession>
<protein>
    <submittedName>
        <fullName evidence="1">Uncharacterized protein</fullName>
    </submittedName>
</protein>
<reference evidence="1 2" key="1">
    <citation type="submission" date="2019-10" db="EMBL/GenBank/DDBJ databases">
        <title>Draft Genome Sequence of the Caffeine Degrading Methylotroph Methylorubrum populi PINKEL.</title>
        <authorList>
            <person name="Dawson S.C."/>
            <person name="Zhang X."/>
            <person name="Wright M.E."/>
            <person name="Sharma G."/>
            <person name="Langner J.T."/>
            <person name="Ditty J.L."/>
            <person name="Subuyuj G.A."/>
        </authorList>
    </citation>
    <scope>NUCLEOTIDE SEQUENCE [LARGE SCALE GENOMIC DNA]</scope>
    <source>
        <strain evidence="1 2">Pinkel</strain>
    </source>
</reference>
<evidence type="ECO:0000313" key="1">
    <source>
        <dbReference type="EMBL" id="KAB7787793.1"/>
    </source>
</evidence>
<name>A0A833N485_9HYPH</name>
<organism evidence="1 2">
    <name type="scientific">Methylorubrum populi</name>
    <dbReference type="NCBI Taxonomy" id="223967"/>
    <lineage>
        <taxon>Bacteria</taxon>
        <taxon>Pseudomonadati</taxon>
        <taxon>Pseudomonadota</taxon>
        <taxon>Alphaproteobacteria</taxon>
        <taxon>Hyphomicrobiales</taxon>
        <taxon>Methylobacteriaceae</taxon>
        <taxon>Methylorubrum</taxon>
    </lineage>
</organism>
<dbReference type="AlphaFoldDB" id="A0A833N485"/>
<dbReference type="EMBL" id="WEKV01000002">
    <property type="protein sequence ID" value="KAB7787793.1"/>
    <property type="molecule type" value="Genomic_DNA"/>
</dbReference>
<sequence>MRCLHRRSTRFCLTAAAGLLFHGAERASARRVARTRRRVGHTTPALRNPNVAEPALRRKAAGRFLPCIRSKATGPLAARGPKATCPQT</sequence>
<evidence type="ECO:0000313" key="2">
    <source>
        <dbReference type="Proteomes" id="UP000469949"/>
    </source>
</evidence>
<comment type="caution">
    <text evidence="1">The sequence shown here is derived from an EMBL/GenBank/DDBJ whole genome shotgun (WGS) entry which is preliminary data.</text>
</comment>
<proteinExistence type="predicted"/>
<dbReference type="Proteomes" id="UP000469949">
    <property type="component" value="Unassembled WGS sequence"/>
</dbReference>
<gene>
    <name evidence="1" type="ORF">F8B43_0246</name>
</gene>